<dbReference type="RefSeq" id="WP_160692039.1">
    <property type="nucleotide sequence ID" value="NZ_CP047897.1"/>
</dbReference>
<dbReference type="SUPFAM" id="SSF81296">
    <property type="entry name" value="E set domains"/>
    <property type="match status" value="1"/>
</dbReference>
<organism evidence="3 4">
    <name type="scientific">Nibribacter ruber</name>
    <dbReference type="NCBI Taxonomy" id="2698458"/>
    <lineage>
        <taxon>Bacteria</taxon>
        <taxon>Pseudomonadati</taxon>
        <taxon>Bacteroidota</taxon>
        <taxon>Cytophagia</taxon>
        <taxon>Cytophagales</taxon>
        <taxon>Hymenobacteraceae</taxon>
        <taxon>Nibribacter</taxon>
    </lineage>
</organism>
<reference evidence="3 4" key="1">
    <citation type="submission" date="2020-01" db="EMBL/GenBank/DDBJ databases">
        <authorList>
            <person name="Kim M."/>
        </authorList>
    </citation>
    <scope>NUCLEOTIDE SEQUENCE [LARGE SCALE GENOMIC DNA]</scope>
    <source>
        <strain evidence="3 4">BT10</strain>
    </source>
</reference>
<dbReference type="InterPro" id="IPR013783">
    <property type="entry name" value="Ig-like_fold"/>
</dbReference>
<sequence>MKQTLLSVNLKGIRGVHAVMLLAFLSLFMSFGASAQTGATAAFPIAYYGKWSTLPSAPNSTVPGWSQTGLSGDPFNTNLGSSTAPNATSTGVANFTNAGAVLQVDFATSADKLSFLYNTKNTGTFNGEFIVEESSTINGVYTTVGTPIVSITGGTYSSSSQSVTLPLKPGTRSVRFRLKSITGSNPVYVDRINISPNLNATTIDSFTPGSGSVGDEVVVTGKNIPEISALVFFNSAGEMLGADDVVVNPDPTKPTGTVISGKVPVDAVTGKIGIIDENYEIIALSSSDFYIAPDITSISPKIGAVGDKIKVFGTNLTNINFIRINGFNAIHKVIDGVLTATVPADANPGVGSLIISTLGGIDSETFTVDNNPLPVELVNFNATPTSLGAKLSWQTASEENNAYFEVQSTNNLKSGDFQTLGRVETQNSNSNTLLSYDFLDTKTAKGTTVYYRLKQVDTDGTFEYSKVVSVNIKQGAKGQGLVNVFPNPFKQQVNIEVEAEKAGALVATLYDATGQKVFAKSISVEAGVNAKTLDLPSNLRSGLYFLTTQVDGTTKTTRLIKE</sequence>
<accession>A0A6P1P091</accession>
<dbReference type="KEGG" id="nib:GU926_11650"/>
<protein>
    <submittedName>
        <fullName evidence="3">T9SS type A sorting domain-containing protein</fullName>
    </submittedName>
</protein>
<dbReference type="InterPro" id="IPR014756">
    <property type="entry name" value="Ig_E-set"/>
</dbReference>
<feature type="domain" description="Secretion system C-terminal sorting" evidence="2">
    <location>
        <begin position="484"/>
        <end position="560"/>
    </location>
</feature>
<gene>
    <name evidence="3" type="ORF">GU926_11650</name>
</gene>
<evidence type="ECO:0000256" key="1">
    <source>
        <dbReference type="SAM" id="SignalP"/>
    </source>
</evidence>
<feature type="signal peptide" evidence="1">
    <location>
        <begin position="1"/>
        <end position="35"/>
    </location>
</feature>
<dbReference type="InterPro" id="IPR026444">
    <property type="entry name" value="Secre_tail"/>
</dbReference>
<evidence type="ECO:0000313" key="3">
    <source>
        <dbReference type="EMBL" id="QHL88049.1"/>
    </source>
</evidence>
<name>A0A6P1P091_9BACT</name>
<keyword evidence="4" id="KW-1185">Reference proteome</keyword>
<dbReference type="Pfam" id="PF18962">
    <property type="entry name" value="Por_Secre_tail"/>
    <property type="match status" value="1"/>
</dbReference>
<feature type="chain" id="PRO_5026679994" evidence="1">
    <location>
        <begin position="36"/>
        <end position="562"/>
    </location>
</feature>
<evidence type="ECO:0000313" key="4">
    <source>
        <dbReference type="Proteomes" id="UP000464214"/>
    </source>
</evidence>
<proteinExistence type="predicted"/>
<dbReference type="Proteomes" id="UP000464214">
    <property type="component" value="Chromosome"/>
</dbReference>
<evidence type="ECO:0000259" key="2">
    <source>
        <dbReference type="Pfam" id="PF18962"/>
    </source>
</evidence>
<dbReference type="EMBL" id="CP047897">
    <property type="protein sequence ID" value="QHL88049.1"/>
    <property type="molecule type" value="Genomic_DNA"/>
</dbReference>
<dbReference type="Gene3D" id="2.60.40.10">
    <property type="entry name" value="Immunoglobulins"/>
    <property type="match status" value="3"/>
</dbReference>
<dbReference type="AlphaFoldDB" id="A0A6P1P091"/>
<dbReference type="NCBIfam" id="TIGR04183">
    <property type="entry name" value="Por_Secre_tail"/>
    <property type="match status" value="1"/>
</dbReference>
<keyword evidence="1" id="KW-0732">Signal</keyword>